<proteinExistence type="predicted"/>
<evidence type="ECO:0000313" key="2">
    <source>
        <dbReference type="EMBL" id="WNN93987.1"/>
    </source>
</evidence>
<dbReference type="EMBL" id="OR553895">
    <property type="protein sequence ID" value="WNN93987.1"/>
    <property type="molecule type" value="Genomic_DNA"/>
</dbReference>
<sequence>MGFIVALIWAAIVSFGPIYLDFWTELGMIAIGAYIIGALGAAAEK</sequence>
<feature type="transmembrane region" description="Helical" evidence="1">
    <location>
        <begin position="25"/>
        <end position="43"/>
    </location>
</feature>
<organism evidence="2 3">
    <name type="scientific">Arthrobacter phage Nitro</name>
    <dbReference type="NCBI Taxonomy" id="3077792"/>
    <lineage>
        <taxon>Viruses</taxon>
        <taxon>Duplodnaviria</taxon>
        <taxon>Heunggongvirae</taxon>
        <taxon>Uroviricota</taxon>
        <taxon>Caudoviricetes</taxon>
        <taxon>Casidaviridae</taxon>
        <taxon>Yangvirus</taxon>
        <taxon>Yangvirus nitro</taxon>
    </lineage>
</organism>
<keyword evidence="1" id="KW-0812">Transmembrane</keyword>
<protein>
    <submittedName>
        <fullName evidence="2">Membrane protein</fullName>
    </submittedName>
</protein>
<evidence type="ECO:0000256" key="1">
    <source>
        <dbReference type="SAM" id="Phobius"/>
    </source>
</evidence>
<evidence type="ECO:0000313" key="3">
    <source>
        <dbReference type="Proteomes" id="UP001305499"/>
    </source>
</evidence>
<name>A0AA96KB65_9CAUD</name>
<accession>A0AA96KB65</accession>
<gene>
    <name evidence="2" type="primary">31</name>
    <name evidence="2" type="ORF">SEA_NITRO_31</name>
</gene>
<keyword evidence="1" id="KW-1133">Transmembrane helix</keyword>
<reference evidence="3" key="1">
    <citation type="submission" date="2024-05" db="EMBL/GenBank/DDBJ databases">
        <authorList>
            <person name="Castro N.E."/>
            <person name="Ahmed A."/>
            <person name="Alam A."/>
            <person name="Alyabis N."/>
            <person name="Atluri S."/>
            <person name="Ba P."/>
            <person name="Basile A."/>
            <person name="Bonaguidi A."/>
            <person name="Bordner C."/>
            <person name="Castro C."/>
            <person name="Choi D."/>
            <person name="Delgado D."/>
            <person name="Duong K."/>
            <person name="Ghosh S."/>
            <person name="Gonzalez D."/>
            <person name="Griego G."/>
            <person name="Hasson C."/>
            <person name="Hernandez D."/>
            <person name="Hong S."/>
            <person name="Hwang K."/>
            <person name="Iyer A."/>
            <person name="Johnson R."/>
            <person name="Jung K."/>
            <person name="Liang A."/>
            <person name="Lucker A."/>
            <person name="Marty S.-E."/>
            <person name="Meade B."/>
            <person name="Morales A."/>
            <person name="Noyman E."/>
            <person name="Pickard L."/>
            <person name="Qiu C."/>
            <person name="Riley L."/>
            <person name="Sannareddy S."/>
            <person name="Sawadogo R."/>
            <person name="Schug E."/>
            <person name="Sheetz C."/>
            <person name="Tam C."/>
            <person name="Ward A."/>
            <person name="Wei M."/>
            <person name="Wesley S."/>
            <person name="Yoo C."/>
            <person name="Washington J.M."/>
            <person name="Garlena R.A."/>
            <person name="Russell D.A."/>
            <person name="Jacobs-Sera D."/>
            <person name="Hatfull G.F."/>
        </authorList>
    </citation>
    <scope>NUCLEOTIDE SEQUENCE [LARGE SCALE GENOMIC DNA]</scope>
</reference>
<keyword evidence="3" id="KW-1185">Reference proteome</keyword>
<keyword evidence="1" id="KW-0472">Membrane</keyword>
<dbReference type="Proteomes" id="UP001305499">
    <property type="component" value="Segment"/>
</dbReference>